<comment type="caution">
    <text evidence="9">The sequence shown here is derived from an EMBL/GenBank/DDBJ whole genome shotgun (WGS) entry which is preliminary data.</text>
</comment>
<dbReference type="RefSeq" id="WP_015288581.1">
    <property type="nucleotide sequence ID" value="NZ_JACTAP010000085.1"/>
</dbReference>
<dbReference type="NCBIfam" id="TIGR00028">
    <property type="entry name" value="Mtu_PIN_fam"/>
    <property type="match status" value="1"/>
</dbReference>
<feature type="binding site" evidence="7">
    <location>
        <position position="109"/>
    </location>
    <ligand>
        <name>Mg(2+)</name>
        <dbReference type="ChEBI" id="CHEBI:18420"/>
    </ligand>
</feature>
<dbReference type="EC" id="3.1.-.-" evidence="7"/>
<dbReference type="Pfam" id="PF01850">
    <property type="entry name" value="PIN"/>
    <property type="match status" value="1"/>
</dbReference>
<evidence type="ECO:0000256" key="5">
    <source>
        <dbReference type="ARBA" id="ARBA00022801"/>
    </source>
</evidence>
<protein>
    <recommendedName>
        <fullName evidence="7">Ribonuclease VapC</fullName>
        <shortName evidence="7">RNase VapC</shortName>
        <ecNumber evidence="7">3.1.-.-</ecNumber>
    </recommendedName>
    <alternativeName>
        <fullName evidence="7">Toxin VapC</fullName>
    </alternativeName>
</protein>
<evidence type="ECO:0000259" key="8">
    <source>
        <dbReference type="Pfam" id="PF01850"/>
    </source>
</evidence>
<proteinExistence type="inferred from homology"/>
<keyword evidence="7" id="KW-0800">Toxin</keyword>
<accession>A0ABV1MAN9</accession>
<evidence type="ECO:0000313" key="9">
    <source>
        <dbReference type="EMBL" id="MEQ6319352.1"/>
    </source>
</evidence>
<sequence>MLLLDVSVCIFAIREDSCPNHATYRTWLTRLLTGDEPVGISELVLSGVIRLLTNHRVFRQPSTTQQALDSCRALRSAPAAVALRPGPRHWGIFESLCADVGARANAVPDAYHAALAIENGATWITTDRSFARFPGLRWRLPLS</sequence>
<evidence type="ECO:0000256" key="7">
    <source>
        <dbReference type="HAMAP-Rule" id="MF_00265"/>
    </source>
</evidence>
<dbReference type="CDD" id="cd18678">
    <property type="entry name" value="PIN_MtVapC25_VapC33-like"/>
    <property type="match status" value="1"/>
</dbReference>
<evidence type="ECO:0000256" key="1">
    <source>
        <dbReference type="ARBA" id="ARBA00001946"/>
    </source>
</evidence>
<keyword evidence="5 7" id="KW-0378">Hydrolase</keyword>
<dbReference type="InterPro" id="IPR022907">
    <property type="entry name" value="VapC_family"/>
</dbReference>
<feature type="domain" description="PIN" evidence="8">
    <location>
        <begin position="3"/>
        <end position="134"/>
    </location>
</feature>
<evidence type="ECO:0000313" key="10">
    <source>
        <dbReference type="Proteomes" id="UP001485476"/>
    </source>
</evidence>
<keyword evidence="10" id="KW-1185">Reference proteome</keyword>
<dbReference type="Gene3D" id="3.40.50.1010">
    <property type="entry name" value="5'-nuclease"/>
    <property type="match status" value="1"/>
</dbReference>
<reference evidence="9 10" key="1">
    <citation type="submission" date="2024-05" db="EMBL/GenBank/DDBJ databases">
        <title>Whole genome sequences of Mycobacterium canettii strains associated with human tuberculosis in Canada.</title>
        <authorList>
            <person name="Islam M.R."/>
            <person name="Soualhine H."/>
        </authorList>
    </citation>
    <scope>NUCLEOTIDE SEQUENCE [LARGE SCALE GENOMIC DNA]</scope>
    <source>
        <strain evidence="9 10">1901080</strain>
    </source>
</reference>
<dbReference type="InterPro" id="IPR006226">
    <property type="entry name" value="Mtu_PIN"/>
</dbReference>
<keyword evidence="3 7" id="KW-0540">Nuclease</keyword>
<dbReference type="SUPFAM" id="SSF88723">
    <property type="entry name" value="PIN domain-like"/>
    <property type="match status" value="1"/>
</dbReference>
<dbReference type="HAMAP" id="MF_00265">
    <property type="entry name" value="VapC_Nob1"/>
    <property type="match status" value="1"/>
</dbReference>
<name>A0ABV1MAN9_9MYCO</name>
<evidence type="ECO:0000256" key="4">
    <source>
        <dbReference type="ARBA" id="ARBA00022723"/>
    </source>
</evidence>
<keyword evidence="6 7" id="KW-0460">Magnesium</keyword>
<feature type="binding site" evidence="7">
    <location>
        <position position="5"/>
    </location>
    <ligand>
        <name>Mg(2+)</name>
        <dbReference type="ChEBI" id="CHEBI:18420"/>
    </ligand>
</feature>
<gene>
    <name evidence="7" type="primary">vapC</name>
    <name evidence="9" type="ORF">ABDZ14_03475</name>
</gene>
<dbReference type="Proteomes" id="UP001485476">
    <property type="component" value="Unassembled WGS sequence"/>
</dbReference>
<comment type="similarity">
    <text evidence="7">Belongs to the PINc/VapC protein family.</text>
</comment>
<evidence type="ECO:0000256" key="3">
    <source>
        <dbReference type="ARBA" id="ARBA00022722"/>
    </source>
</evidence>
<comment type="cofactor">
    <cofactor evidence="1 7">
        <name>Mg(2+)</name>
        <dbReference type="ChEBI" id="CHEBI:18420"/>
    </cofactor>
</comment>
<dbReference type="EMBL" id="JBEEEP010000006">
    <property type="protein sequence ID" value="MEQ6319352.1"/>
    <property type="molecule type" value="Genomic_DNA"/>
</dbReference>
<comment type="function">
    <text evidence="7">Toxic component of a toxin-antitoxin (TA) system. An RNase.</text>
</comment>
<dbReference type="InterPro" id="IPR002716">
    <property type="entry name" value="PIN_dom"/>
</dbReference>
<keyword evidence="4 7" id="KW-0479">Metal-binding</keyword>
<dbReference type="InterPro" id="IPR029060">
    <property type="entry name" value="PIN-like_dom_sf"/>
</dbReference>
<organism evidence="9 10">
    <name type="scientific">Mycobacterium canetti</name>
    <dbReference type="NCBI Taxonomy" id="78331"/>
    <lineage>
        <taxon>Bacteria</taxon>
        <taxon>Bacillati</taxon>
        <taxon>Actinomycetota</taxon>
        <taxon>Actinomycetes</taxon>
        <taxon>Mycobacteriales</taxon>
        <taxon>Mycobacteriaceae</taxon>
        <taxon>Mycobacterium</taxon>
        <taxon>Mycobacterium tuberculosis complex</taxon>
    </lineage>
</organism>
<evidence type="ECO:0000256" key="2">
    <source>
        <dbReference type="ARBA" id="ARBA00022649"/>
    </source>
</evidence>
<keyword evidence="2 7" id="KW-1277">Toxin-antitoxin system</keyword>
<evidence type="ECO:0000256" key="6">
    <source>
        <dbReference type="ARBA" id="ARBA00022842"/>
    </source>
</evidence>